<dbReference type="Proteomes" id="UP000019486">
    <property type="component" value="Unassembled WGS sequence"/>
</dbReference>
<evidence type="ECO:0000313" key="3">
    <source>
        <dbReference type="Proteomes" id="UP000019486"/>
    </source>
</evidence>
<protein>
    <recommendedName>
        <fullName evidence="1">TniQ domain-containing protein</fullName>
    </recommendedName>
</protein>
<organism evidence="2 3">
    <name type="scientific">Skermanella stibiiresistens SB22</name>
    <dbReference type="NCBI Taxonomy" id="1385369"/>
    <lineage>
        <taxon>Bacteria</taxon>
        <taxon>Pseudomonadati</taxon>
        <taxon>Pseudomonadota</taxon>
        <taxon>Alphaproteobacteria</taxon>
        <taxon>Rhodospirillales</taxon>
        <taxon>Azospirillaceae</taxon>
        <taxon>Skermanella</taxon>
    </lineage>
</organism>
<dbReference type="EMBL" id="AVFL01000028">
    <property type="protein sequence ID" value="EWY37270.1"/>
    <property type="molecule type" value="Genomic_DNA"/>
</dbReference>
<feature type="domain" description="TniQ" evidence="1">
    <location>
        <begin position="2"/>
        <end position="116"/>
    </location>
</feature>
<accession>W9GTQ3</accession>
<comment type="caution">
    <text evidence="2">The sequence shown here is derived from an EMBL/GenBank/DDBJ whole genome shotgun (WGS) entry which is preliminary data.</text>
</comment>
<evidence type="ECO:0000313" key="2">
    <source>
        <dbReference type="EMBL" id="EWY37270.1"/>
    </source>
</evidence>
<dbReference type="OrthoDB" id="6917259at2"/>
<gene>
    <name evidence="2" type="ORF">N825_20730</name>
</gene>
<evidence type="ECO:0000259" key="1">
    <source>
        <dbReference type="Pfam" id="PF06527"/>
    </source>
</evidence>
<reference evidence="2 3" key="1">
    <citation type="submission" date="2013-08" db="EMBL/GenBank/DDBJ databases">
        <title>The genome sequence of Skermanella stibiiresistens.</title>
        <authorList>
            <person name="Zhu W."/>
            <person name="Wang G."/>
        </authorList>
    </citation>
    <scope>NUCLEOTIDE SEQUENCE [LARGE SCALE GENOMIC DNA]</scope>
    <source>
        <strain evidence="2 3">SB22</strain>
    </source>
</reference>
<name>W9GTQ3_9PROT</name>
<dbReference type="AlphaFoldDB" id="W9GTQ3"/>
<sequence>MGYLLRVSEANGCPDPYWLLRALGCSAYALATSGTLKPLADALSLEEVSLEALRHAPASDGPGSRQVRFGSGTVHRSAIIADRSRYCPICLAEEGFFQSVWQLKPVTACPKHGVQLLERCAGCGRSVSWRREELFRCPCGHDLRQSTSQPASPESMALSRVLMGKLGNPLHEVADPALLAEAFTALELADLVDHTLFIGAYVSGRGRGAGRQTMSRLMGDAGIDVFQRVAVILADWPKAFFALLDDFRRHGGEGATHIGLEMEFRSFYAALYSRQFRESGKLGLVRGAFETYLRNHWRGGFLGAKNRRLADDLHDRQRYVPLAKAARLIDMHSGALEREIRAGLIEALILRMGSRTLIMIDREKLEAYRLNRDQMVGLFDARRVLGLSKSPFLDLVRAGIAKAVRGPTLDGYAYWTFRKTDLQQLLDTILSGVPESKPGPDHIEYRKAVRIATYRGLGIVDFVKAILGRNLRVAGADPRAVGMERCYFDPDEFLAFASGERPFANWTASVEEAAAQLGLKSQVTYHLVRSNLIRSVSVSEGGKISLRVPLDAIREFETSYIPAAELAVRYGTSSRHLAAVLQQHGIVPVTGPTVDSGRQYFFSRSRLAMRDASEILEGIRSRIDTA</sequence>
<dbReference type="Pfam" id="PF06527">
    <property type="entry name" value="TniQ"/>
    <property type="match status" value="1"/>
</dbReference>
<dbReference type="InterPro" id="IPR009492">
    <property type="entry name" value="TniQ"/>
</dbReference>
<dbReference type="STRING" id="1385369.N825_20730"/>
<proteinExistence type="predicted"/>
<keyword evidence="3" id="KW-1185">Reference proteome</keyword>